<keyword evidence="1" id="KW-0175">Coiled coil</keyword>
<evidence type="ECO:0000256" key="1">
    <source>
        <dbReference type="SAM" id="Coils"/>
    </source>
</evidence>
<feature type="compositionally biased region" description="Polar residues" evidence="2">
    <location>
        <begin position="219"/>
        <end position="230"/>
    </location>
</feature>
<sequence length="230" mass="27057">MVAEYKRILRNPTYERRKKCIFFNDLHNIFRAKNSNPFGNVPNNYDNEQYNFDPIVFPNKEDVNELNGDDNSDDCDEPYDSFAYTLSPSELTQSENCFDLTNNEGSLSDQYEDVSPLPKRRRIDEIKYAIENDHELDSPLSAILIDRVFTHLQRETEIMHKWVNLEKEKLALEMERRKEEKEREERREKAFLQILSQLQSQVFSMISNQPNSDSNPSSTTIETKSVNKTS</sequence>
<evidence type="ECO:0000313" key="3">
    <source>
        <dbReference type="EMBL" id="KAJ6224843.1"/>
    </source>
</evidence>
<feature type="coiled-coil region" evidence="1">
    <location>
        <begin position="162"/>
        <end position="189"/>
    </location>
</feature>
<reference evidence="3" key="1">
    <citation type="submission" date="2022-12" db="EMBL/GenBank/DDBJ databases">
        <title>Genome assemblies of Blomia tropicalis.</title>
        <authorList>
            <person name="Cui Y."/>
        </authorList>
    </citation>
    <scope>NUCLEOTIDE SEQUENCE</scope>
    <source>
        <tissue evidence="3">Adult mites</tissue>
    </source>
</reference>
<evidence type="ECO:0000313" key="4">
    <source>
        <dbReference type="Proteomes" id="UP001142055"/>
    </source>
</evidence>
<organism evidence="3 4">
    <name type="scientific">Blomia tropicalis</name>
    <name type="common">Mite</name>
    <dbReference type="NCBI Taxonomy" id="40697"/>
    <lineage>
        <taxon>Eukaryota</taxon>
        <taxon>Metazoa</taxon>
        <taxon>Ecdysozoa</taxon>
        <taxon>Arthropoda</taxon>
        <taxon>Chelicerata</taxon>
        <taxon>Arachnida</taxon>
        <taxon>Acari</taxon>
        <taxon>Acariformes</taxon>
        <taxon>Sarcoptiformes</taxon>
        <taxon>Astigmata</taxon>
        <taxon>Glycyphagoidea</taxon>
        <taxon>Echimyopodidae</taxon>
        <taxon>Blomia</taxon>
    </lineage>
</organism>
<protein>
    <submittedName>
        <fullName evidence="3">Uncharacterized protein</fullName>
    </submittedName>
</protein>
<accession>A0A9Q0RQT6</accession>
<evidence type="ECO:0000256" key="2">
    <source>
        <dbReference type="SAM" id="MobiDB-lite"/>
    </source>
</evidence>
<gene>
    <name evidence="3" type="ORF">RDWZM_003388</name>
</gene>
<dbReference type="Proteomes" id="UP001142055">
    <property type="component" value="Chromosome 1"/>
</dbReference>
<proteinExistence type="predicted"/>
<feature type="compositionally biased region" description="Low complexity" evidence="2">
    <location>
        <begin position="207"/>
        <end position="218"/>
    </location>
</feature>
<keyword evidence="4" id="KW-1185">Reference proteome</keyword>
<feature type="region of interest" description="Disordered" evidence="2">
    <location>
        <begin position="204"/>
        <end position="230"/>
    </location>
</feature>
<name>A0A9Q0RQT6_BLOTA</name>
<dbReference type="OMA" id="IAREHAW"/>
<dbReference type="AlphaFoldDB" id="A0A9Q0RQT6"/>
<comment type="caution">
    <text evidence="3">The sequence shown here is derived from an EMBL/GenBank/DDBJ whole genome shotgun (WGS) entry which is preliminary data.</text>
</comment>
<dbReference type="EMBL" id="JAPWDV010000001">
    <property type="protein sequence ID" value="KAJ6224843.1"/>
    <property type="molecule type" value="Genomic_DNA"/>
</dbReference>